<dbReference type="PANTHER" id="PTHR35177">
    <property type="entry name" value="HYDROGENASE MATURATION FACTOR HYBG"/>
    <property type="match status" value="1"/>
</dbReference>
<dbReference type="Gene3D" id="2.30.30.140">
    <property type="match status" value="1"/>
</dbReference>
<evidence type="ECO:0000313" key="3">
    <source>
        <dbReference type="Proteomes" id="UP001595751"/>
    </source>
</evidence>
<dbReference type="Proteomes" id="UP001595751">
    <property type="component" value="Unassembled WGS sequence"/>
</dbReference>
<dbReference type="EMBL" id="JBHRZN010000003">
    <property type="protein sequence ID" value="MFC3850380.1"/>
    <property type="molecule type" value="Genomic_DNA"/>
</dbReference>
<organism evidence="2 3">
    <name type="scientific">Corynebacterium hansenii</name>
    <dbReference type="NCBI Taxonomy" id="394964"/>
    <lineage>
        <taxon>Bacteria</taxon>
        <taxon>Bacillati</taxon>
        <taxon>Actinomycetota</taxon>
        <taxon>Actinomycetes</taxon>
        <taxon>Mycobacteriales</taxon>
        <taxon>Corynebacteriaceae</taxon>
        <taxon>Corynebacterium</taxon>
    </lineage>
</organism>
<comment type="similarity">
    <text evidence="1">Belongs to the HupF/HypC family.</text>
</comment>
<name>A0ABV7ZTC4_9CORY</name>
<keyword evidence="3" id="KW-1185">Reference proteome</keyword>
<evidence type="ECO:0000256" key="1">
    <source>
        <dbReference type="ARBA" id="ARBA00006018"/>
    </source>
</evidence>
<sequence>MCLGIPAQIVDIPDPARAKVAISGVERMIATDLLLDESLAVGDWVLVHVGFALSKIDEEEAAQTLTQIERLGGDVLSDEVDSFTTSRIE</sequence>
<dbReference type="SUPFAM" id="SSF159127">
    <property type="entry name" value="HupF/HypC-like"/>
    <property type="match status" value="1"/>
</dbReference>
<accession>A0ABV7ZTC4</accession>
<dbReference type="InterPro" id="IPR019812">
    <property type="entry name" value="Hydgase_assmbl_chp_CS"/>
</dbReference>
<dbReference type="RefSeq" id="WP_048744185.1">
    <property type="nucleotide sequence ID" value="NZ_CP047211.1"/>
</dbReference>
<dbReference type="Pfam" id="PF01455">
    <property type="entry name" value="HupF_HypC"/>
    <property type="match status" value="1"/>
</dbReference>
<proteinExistence type="inferred from homology"/>
<dbReference type="PRINTS" id="PR00445">
    <property type="entry name" value="HUPFHYPC"/>
</dbReference>
<dbReference type="NCBIfam" id="TIGR00074">
    <property type="entry name" value="hypC_hupF"/>
    <property type="match status" value="1"/>
</dbReference>
<protein>
    <submittedName>
        <fullName evidence="2">HypC/HybG/HupF family hydrogenase formation chaperone</fullName>
    </submittedName>
</protein>
<comment type="caution">
    <text evidence="2">The sequence shown here is derived from an EMBL/GenBank/DDBJ whole genome shotgun (WGS) entry which is preliminary data.</text>
</comment>
<dbReference type="PANTHER" id="PTHR35177:SF2">
    <property type="entry name" value="HYDROGENASE MATURATION FACTOR HYBG"/>
    <property type="match status" value="1"/>
</dbReference>
<dbReference type="PROSITE" id="PS01097">
    <property type="entry name" value="HUPF_HYPC"/>
    <property type="match status" value="1"/>
</dbReference>
<evidence type="ECO:0000313" key="2">
    <source>
        <dbReference type="EMBL" id="MFC3850380.1"/>
    </source>
</evidence>
<dbReference type="InterPro" id="IPR001109">
    <property type="entry name" value="Hydrogenase_HupF/HypC"/>
</dbReference>
<reference evidence="3" key="1">
    <citation type="journal article" date="2019" name="Int. J. Syst. Evol. Microbiol.">
        <title>The Global Catalogue of Microorganisms (GCM) 10K type strain sequencing project: providing services to taxonomists for standard genome sequencing and annotation.</title>
        <authorList>
            <consortium name="The Broad Institute Genomics Platform"/>
            <consortium name="The Broad Institute Genome Sequencing Center for Infectious Disease"/>
            <person name="Wu L."/>
            <person name="Ma J."/>
        </authorList>
    </citation>
    <scope>NUCLEOTIDE SEQUENCE [LARGE SCALE GENOMIC DNA]</scope>
    <source>
        <strain evidence="3">CCUG 53252</strain>
    </source>
</reference>
<gene>
    <name evidence="2" type="ORF">ACFORJ_09430</name>
</gene>